<evidence type="ECO:0000313" key="3">
    <source>
        <dbReference type="Proteomes" id="UP001201980"/>
    </source>
</evidence>
<dbReference type="InterPro" id="IPR002575">
    <property type="entry name" value="Aminoglycoside_PTrfase"/>
</dbReference>
<name>A0AAD5RTR0_9PEZI</name>
<feature type="domain" description="Aminoglycoside phosphotransferase" evidence="1">
    <location>
        <begin position="6"/>
        <end position="49"/>
    </location>
</feature>
<sequence length="253" mass="29191">MWQTIENEWLDPALNKGPFVLSHGDLGPQNILVDKDFNIAGILDWEWSSVVPVQCLTPIEWIDNGSYLSYLPADTLRGYHRHVERFTQLVEKQEVARYGEGNTLLADLWKERSTKTHMIFLPVFCSTKGPIGQWGELSIREDAWQKCLAEDAKMVTQDRSHEHPLTKNHTFDITKVDSCGWCEFEFGYRIKSLGKDVRDSFWGKGQESEEYLKKRLQFLNSGPKTFRGQKHAIQLAQIIDFPFEGDPAMNPDK</sequence>
<proteinExistence type="predicted"/>
<keyword evidence="3" id="KW-1185">Reference proteome</keyword>
<evidence type="ECO:0000259" key="1">
    <source>
        <dbReference type="Pfam" id="PF01636"/>
    </source>
</evidence>
<dbReference type="Proteomes" id="UP001201980">
    <property type="component" value="Unassembled WGS sequence"/>
</dbReference>
<organism evidence="2 3">
    <name type="scientific">Zalerion maritima</name>
    <dbReference type="NCBI Taxonomy" id="339359"/>
    <lineage>
        <taxon>Eukaryota</taxon>
        <taxon>Fungi</taxon>
        <taxon>Dikarya</taxon>
        <taxon>Ascomycota</taxon>
        <taxon>Pezizomycotina</taxon>
        <taxon>Sordariomycetes</taxon>
        <taxon>Lulworthiomycetidae</taxon>
        <taxon>Lulworthiales</taxon>
        <taxon>Lulworthiaceae</taxon>
        <taxon>Zalerion</taxon>
    </lineage>
</organism>
<dbReference type="InterPro" id="IPR051678">
    <property type="entry name" value="AGP_Transferase"/>
</dbReference>
<evidence type="ECO:0000313" key="2">
    <source>
        <dbReference type="EMBL" id="KAJ2903126.1"/>
    </source>
</evidence>
<accession>A0AAD5RTR0</accession>
<gene>
    <name evidence="2" type="ORF">MKZ38_010390</name>
</gene>
<comment type="caution">
    <text evidence="2">The sequence shown here is derived from an EMBL/GenBank/DDBJ whole genome shotgun (WGS) entry which is preliminary data.</text>
</comment>
<dbReference type="InterPro" id="IPR011009">
    <property type="entry name" value="Kinase-like_dom_sf"/>
</dbReference>
<dbReference type="EMBL" id="JAKWBI020000090">
    <property type="protein sequence ID" value="KAJ2903126.1"/>
    <property type="molecule type" value="Genomic_DNA"/>
</dbReference>
<reference evidence="2" key="1">
    <citation type="submission" date="2022-07" db="EMBL/GenBank/DDBJ databases">
        <title>Draft genome sequence of Zalerion maritima ATCC 34329, a (micro)plastics degrading marine fungus.</title>
        <authorList>
            <person name="Paco A."/>
            <person name="Goncalves M.F.M."/>
            <person name="Rocha-Santos T.A.P."/>
            <person name="Alves A."/>
        </authorList>
    </citation>
    <scope>NUCLEOTIDE SEQUENCE</scope>
    <source>
        <strain evidence="2">ATCC 34329</strain>
    </source>
</reference>
<dbReference type="Pfam" id="PF01636">
    <property type="entry name" value="APH"/>
    <property type="match status" value="1"/>
</dbReference>
<dbReference type="PANTHER" id="PTHR21310">
    <property type="entry name" value="AMINOGLYCOSIDE PHOSPHOTRANSFERASE-RELATED-RELATED"/>
    <property type="match status" value="1"/>
</dbReference>
<protein>
    <submittedName>
        <fullName evidence="2">Phosphotransferase enzyme family protein</fullName>
    </submittedName>
</protein>
<dbReference type="AlphaFoldDB" id="A0AAD5RTR0"/>
<dbReference type="PANTHER" id="PTHR21310:SF15">
    <property type="entry name" value="AMINOGLYCOSIDE PHOSPHOTRANSFERASE DOMAIN-CONTAINING PROTEIN"/>
    <property type="match status" value="1"/>
</dbReference>
<dbReference type="Gene3D" id="3.90.1200.10">
    <property type="match status" value="1"/>
</dbReference>
<dbReference type="SUPFAM" id="SSF56112">
    <property type="entry name" value="Protein kinase-like (PK-like)"/>
    <property type="match status" value="1"/>
</dbReference>